<feature type="active site" description="Proton acceptor" evidence="4">
    <location>
        <position position="237"/>
    </location>
</feature>
<feature type="domain" description="O-methyltransferase dimerisation" evidence="6">
    <location>
        <begin position="3"/>
        <end position="71"/>
    </location>
</feature>
<dbReference type="Proteomes" id="UP000219072">
    <property type="component" value="Unassembled WGS sequence"/>
</dbReference>
<sequence>MFSHLFGTFTAQCLGAAVRLGILDAIGDGQATAEQVATAAGTDPRATRRLLRALAAMRVLVEATPGVFQLQAGGHMLREGQFGGFNKLVRSFTEPHMVRAWENLADAVRTGEPTFPQHFGTGFYDYLDEHPELSADFNASMHEASSMTAQLLPHQFDFGRFGTVVDVGGGDGTLLSAIMAQYPSVRGVVYDTASGLSEAEETMRRAGVADRFTAEAGDFFASVPAHGDVYILKSVLHNWNDEQCLRILRNVREALKEDGVLLIMDAVFPEQAQPEAIGNYLTDLNMLVNLGGQERTAEEFRALCAQAGLTAPIVQPLPVPGDYCLIRTGPAFS</sequence>
<dbReference type="RefSeq" id="WP_212615934.1">
    <property type="nucleotide sequence ID" value="NZ_OCNE01000013.1"/>
</dbReference>
<dbReference type="PROSITE" id="PS51683">
    <property type="entry name" value="SAM_OMT_II"/>
    <property type="match status" value="1"/>
</dbReference>
<dbReference type="EMBL" id="OCNE01000013">
    <property type="protein sequence ID" value="SOD63848.1"/>
    <property type="molecule type" value="Genomic_DNA"/>
</dbReference>
<dbReference type="GO" id="GO:0032259">
    <property type="term" value="P:methylation"/>
    <property type="evidence" value="ECO:0007669"/>
    <property type="project" value="UniProtKB-KW"/>
</dbReference>
<dbReference type="SUPFAM" id="SSF53335">
    <property type="entry name" value="S-adenosyl-L-methionine-dependent methyltransferases"/>
    <property type="match status" value="1"/>
</dbReference>
<dbReference type="GO" id="GO:0046983">
    <property type="term" value="F:protein dimerization activity"/>
    <property type="evidence" value="ECO:0007669"/>
    <property type="project" value="InterPro"/>
</dbReference>
<dbReference type="GO" id="GO:0008171">
    <property type="term" value="F:O-methyltransferase activity"/>
    <property type="evidence" value="ECO:0007669"/>
    <property type="project" value="InterPro"/>
</dbReference>
<dbReference type="InterPro" id="IPR016461">
    <property type="entry name" value="COMT-like"/>
</dbReference>
<dbReference type="AlphaFoldDB" id="A0A286DYV1"/>
<dbReference type="CDD" id="cd02440">
    <property type="entry name" value="AdoMet_MTases"/>
    <property type="match status" value="1"/>
</dbReference>
<dbReference type="Gene3D" id="1.10.287.1350">
    <property type="match status" value="1"/>
</dbReference>
<evidence type="ECO:0000256" key="2">
    <source>
        <dbReference type="ARBA" id="ARBA00022679"/>
    </source>
</evidence>
<organism evidence="7 8">
    <name type="scientific">Streptomyces zhaozhouensis</name>
    <dbReference type="NCBI Taxonomy" id="1300267"/>
    <lineage>
        <taxon>Bacteria</taxon>
        <taxon>Bacillati</taxon>
        <taxon>Actinomycetota</taxon>
        <taxon>Actinomycetes</taxon>
        <taxon>Kitasatosporales</taxon>
        <taxon>Streptomycetaceae</taxon>
        <taxon>Streptomyces</taxon>
    </lineage>
</organism>
<name>A0A286DYV1_9ACTN</name>
<dbReference type="Pfam" id="PF00891">
    <property type="entry name" value="Methyltransf_2"/>
    <property type="match status" value="1"/>
</dbReference>
<proteinExistence type="predicted"/>
<evidence type="ECO:0000259" key="5">
    <source>
        <dbReference type="Pfam" id="PF00891"/>
    </source>
</evidence>
<keyword evidence="3" id="KW-0949">S-adenosyl-L-methionine</keyword>
<protein>
    <submittedName>
        <fullName evidence="7">Dimerisation domain-containing protein</fullName>
    </submittedName>
</protein>
<evidence type="ECO:0000313" key="8">
    <source>
        <dbReference type="Proteomes" id="UP000219072"/>
    </source>
</evidence>
<evidence type="ECO:0000256" key="1">
    <source>
        <dbReference type="ARBA" id="ARBA00022603"/>
    </source>
</evidence>
<dbReference type="Pfam" id="PF08100">
    <property type="entry name" value="Dimerisation"/>
    <property type="match status" value="1"/>
</dbReference>
<evidence type="ECO:0000259" key="6">
    <source>
        <dbReference type="Pfam" id="PF08100"/>
    </source>
</evidence>
<keyword evidence="1" id="KW-0489">Methyltransferase</keyword>
<keyword evidence="8" id="KW-1185">Reference proteome</keyword>
<dbReference type="PANTHER" id="PTHR43712">
    <property type="entry name" value="PUTATIVE (AFU_ORTHOLOGUE AFUA_4G14580)-RELATED"/>
    <property type="match status" value="1"/>
</dbReference>
<dbReference type="PANTHER" id="PTHR43712:SF2">
    <property type="entry name" value="O-METHYLTRANSFERASE CICE"/>
    <property type="match status" value="1"/>
</dbReference>
<dbReference type="InterPro" id="IPR036390">
    <property type="entry name" value="WH_DNA-bd_sf"/>
</dbReference>
<dbReference type="Gene3D" id="3.40.50.150">
    <property type="entry name" value="Vaccinia Virus protein VP39"/>
    <property type="match status" value="1"/>
</dbReference>
<dbReference type="PIRSF" id="PIRSF005739">
    <property type="entry name" value="O-mtase"/>
    <property type="match status" value="1"/>
</dbReference>
<dbReference type="Gene3D" id="1.10.10.10">
    <property type="entry name" value="Winged helix-like DNA-binding domain superfamily/Winged helix DNA-binding domain"/>
    <property type="match status" value="1"/>
</dbReference>
<dbReference type="InterPro" id="IPR001077">
    <property type="entry name" value="COMT_C"/>
</dbReference>
<evidence type="ECO:0000313" key="7">
    <source>
        <dbReference type="EMBL" id="SOD63848.1"/>
    </source>
</evidence>
<keyword evidence="2" id="KW-0808">Transferase</keyword>
<dbReference type="InterPro" id="IPR036388">
    <property type="entry name" value="WH-like_DNA-bd_sf"/>
</dbReference>
<evidence type="ECO:0000256" key="3">
    <source>
        <dbReference type="ARBA" id="ARBA00022691"/>
    </source>
</evidence>
<dbReference type="SUPFAM" id="SSF46785">
    <property type="entry name" value="Winged helix' DNA-binding domain"/>
    <property type="match status" value="1"/>
</dbReference>
<reference evidence="7 8" key="1">
    <citation type="submission" date="2017-09" db="EMBL/GenBank/DDBJ databases">
        <authorList>
            <person name="Ehlers B."/>
            <person name="Leendertz F.H."/>
        </authorList>
    </citation>
    <scope>NUCLEOTIDE SEQUENCE [LARGE SCALE GENOMIC DNA]</scope>
    <source>
        <strain evidence="7 8">CGMCC 4.7095</strain>
    </source>
</reference>
<dbReference type="InterPro" id="IPR029063">
    <property type="entry name" value="SAM-dependent_MTases_sf"/>
</dbReference>
<accession>A0A286DYV1</accession>
<dbReference type="InterPro" id="IPR012967">
    <property type="entry name" value="COMT_dimerisation"/>
</dbReference>
<feature type="domain" description="O-methyltransferase C-terminal" evidence="5">
    <location>
        <begin position="101"/>
        <end position="309"/>
    </location>
</feature>
<evidence type="ECO:0000256" key="4">
    <source>
        <dbReference type="PIRSR" id="PIRSR005739-1"/>
    </source>
</evidence>
<gene>
    <name evidence="7" type="ORF">SAMN06297387_1137</name>
</gene>